<dbReference type="PROSITE" id="PS51675">
    <property type="entry name" value="SAM_MT_TRM10"/>
    <property type="match status" value="1"/>
</dbReference>
<sequence length="309" mass="35237">MDINGIPAREELKCKQHDCGDKNDLGDMFALLQIDVDVESTSAAGVDMICSKNVLRKQRNWEKRLAAKKMKRKEEKLRRKLNQTGDKDTVQHSKRVIKAITRERLAEARVSGPRLCVDLSMADCMSHKELSRLAGQIRRLYGSNRKALSPFHLYLTEFPQDSLLYSECLRMNDGFQEYKMEMTEQSWLDLFPVENVVYLTPDAEEALKTVNDETVYILGGLVDESIQKKITYSRALESGVRMARLPIEEYMVRRPNAKNFHSKILAINQVFEILLVYRETGSWEQALPVGVASGKGYMLATEAAAEVKP</sequence>
<dbReference type="PANTHER" id="PTHR13563">
    <property type="entry name" value="TRNA (GUANINE-9-) METHYLTRANSFERASE"/>
    <property type="match status" value="1"/>
</dbReference>
<dbReference type="InterPro" id="IPR038459">
    <property type="entry name" value="MT_TRM10-typ_sf"/>
</dbReference>
<dbReference type="GO" id="GO:0052905">
    <property type="term" value="F:tRNA (guanosine(9)-N1)-methyltransferase activity"/>
    <property type="evidence" value="ECO:0007669"/>
    <property type="project" value="UniProtKB-EC"/>
</dbReference>
<comment type="caution">
    <text evidence="12">The sequence shown here is derived from an EMBL/GenBank/DDBJ whole genome shotgun (WGS) entry which is preliminary data.</text>
</comment>
<dbReference type="PANTHER" id="PTHR13563:SF19">
    <property type="entry name" value="TRNA METHYLTRANSFERASE 10 HOMOLOG B"/>
    <property type="match status" value="1"/>
</dbReference>
<evidence type="ECO:0000256" key="2">
    <source>
        <dbReference type="ARBA" id="ARBA00022603"/>
    </source>
</evidence>
<feature type="domain" description="SAM-dependent MTase TRM10-type" evidence="11">
    <location>
        <begin position="101"/>
        <end position="298"/>
    </location>
</feature>
<comment type="catalytic activity">
    <reaction evidence="10">
        <text>guanosine(9) in tRNA + S-adenosyl-L-methionine = N(1)-methylguanosine(9) in tRNA + S-adenosyl-L-homocysteine + H(+)</text>
        <dbReference type="Rhea" id="RHEA:43156"/>
        <dbReference type="Rhea" id="RHEA-COMP:10367"/>
        <dbReference type="Rhea" id="RHEA-COMP:10368"/>
        <dbReference type="ChEBI" id="CHEBI:15378"/>
        <dbReference type="ChEBI" id="CHEBI:57856"/>
        <dbReference type="ChEBI" id="CHEBI:59789"/>
        <dbReference type="ChEBI" id="CHEBI:73542"/>
        <dbReference type="ChEBI" id="CHEBI:74269"/>
        <dbReference type="EC" id="2.1.1.221"/>
    </reaction>
</comment>
<keyword evidence="4" id="KW-0949">S-adenosyl-L-methionine</keyword>
<evidence type="ECO:0000313" key="13">
    <source>
        <dbReference type="Proteomes" id="UP001591681"/>
    </source>
</evidence>
<dbReference type="GO" id="GO:0032259">
    <property type="term" value="P:methylation"/>
    <property type="evidence" value="ECO:0007669"/>
    <property type="project" value="UniProtKB-KW"/>
</dbReference>
<evidence type="ECO:0000313" key="12">
    <source>
        <dbReference type="EMBL" id="KAL2079210.1"/>
    </source>
</evidence>
<evidence type="ECO:0000256" key="4">
    <source>
        <dbReference type="ARBA" id="ARBA00022691"/>
    </source>
</evidence>
<reference evidence="12 13" key="1">
    <citation type="submission" date="2024-09" db="EMBL/GenBank/DDBJ databases">
        <title>A chromosome-level genome assembly of Gray's grenadier anchovy, Coilia grayii.</title>
        <authorList>
            <person name="Fu Z."/>
        </authorList>
    </citation>
    <scope>NUCLEOTIDE SEQUENCE [LARGE SCALE GENOMIC DNA]</scope>
    <source>
        <strain evidence="12">G4</strain>
        <tissue evidence="12">Muscle</tissue>
    </source>
</reference>
<evidence type="ECO:0000256" key="10">
    <source>
        <dbReference type="ARBA" id="ARBA00048434"/>
    </source>
</evidence>
<evidence type="ECO:0000256" key="8">
    <source>
        <dbReference type="ARBA" id="ARBA00035725"/>
    </source>
</evidence>
<protein>
    <recommendedName>
        <fullName evidence="6">tRNA methyltransferase 10 homolog B</fullName>
        <ecNumber evidence="1">2.1.1.221</ecNumber>
    </recommendedName>
    <alternativeName>
        <fullName evidence="7">RNA (guanine-9-)-methyltransferase domain-containing protein 3</fullName>
    </alternativeName>
    <alternativeName>
        <fullName evidence="8">tRNA (guanine(9)-N(1))-methyltransferase TRMT10B</fullName>
    </alternativeName>
</protein>
<dbReference type="InterPro" id="IPR028564">
    <property type="entry name" value="MT_TRM10-typ"/>
</dbReference>
<dbReference type="Gene3D" id="3.40.1280.30">
    <property type="match status" value="1"/>
</dbReference>
<keyword evidence="5" id="KW-0175">Coiled coil</keyword>
<evidence type="ECO:0000256" key="6">
    <source>
        <dbReference type="ARBA" id="ARBA00035688"/>
    </source>
</evidence>
<evidence type="ECO:0000256" key="9">
    <source>
        <dbReference type="ARBA" id="ARBA00045240"/>
    </source>
</evidence>
<evidence type="ECO:0000256" key="5">
    <source>
        <dbReference type="ARBA" id="ARBA00023054"/>
    </source>
</evidence>
<dbReference type="EC" id="2.1.1.221" evidence="1"/>
<organism evidence="12 13">
    <name type="scientific">Coilia grayii</name>
    <name type="common">Gray's grenadier anchovy</name>
    <dbReference type="NCBI Taxonomy" id="363190"/>
    <lineage>
        <taxon>Eukaryota</taxon>
        <taxon>Metazoa</taxon>
        <taxon>Chordata</taxon>
        <taxon>Craniata</taxon>
        <taxon>Vertebrata</taxon>
        <taxon>Euteleostomi</taxon>
        <taxon>Actinopterygii</taxon>
        <taxon>Neopterygii</taxon>
        <taxon>Teleostei</taxon>
        <taxon>Clupei</taxon>
        <taxon>Clupeiformes</taxon>
        <taxon>Clupeoidei</taxon>
        <taxon>Engraulidae</taxon>
        <taxon>Coilinae</taxon>
        <taxon>Coilia</taxon>
    </lineage>
</organism>
<dbReference type="InterPro" id="IPR047911">
    <property type="entry name" value="Trm10_B_MTase_dom"/>
</dbReference>
<accession>A0ABD1IY82</accession>
<evidence type="ECO:0000256" key="7">
    <source>
        <dbReference type="ARBA" id="ARBA00035712"/>
    </source>
</evidence>
<comment type="function">
    <text evidence="9">S-adenosyl-L-methionine-dependent guanine N(1)-methyltransferase that catalyzes the formation of N(1)-methylguanine at position 9 (m1G9) in tRNAs. Probably not able to catalyze formation of N(1)-methyladenine at position 9 (m1A9) in tRNAs.</text>
</comment>
<keyword evidence="13" id="KW-1185">Reference proteome</keyword>
<dbReference type="CDD" id="cd18100">
    <property type="entry name" value="Trm10euk_B"/>
    <property type="match status" value="1"/>
</dbReference>
<proteinExistence type="predicted"/>
<keyword evidence="2" id="KW-0489">Methyltransferase</keyword>
<dbReference type="Proteomes" id="UP001591681">
    <property type="component" value="Unassembled WGS sequence"/>
</dbReference>
<gene>
    <name evidence="12" type="ORF">ACEWY4_024954</name>
</gene>
<dbReference type="InterPro" id="IPR007356">
    <property type="entry name" value="tRNA_m1G_MeTrfase_euk"/>
</dbReference>
<dbReference type="EMBL" id="JBHFQA010000022">
    <property type="protein sequence ID" value="KAL2079210.1"/>
    <property type="molecule type" value="Genomic_DNA"/>
</dbReference>
<evidence type="ECO:0000256" key="1">
    <source>
        <dbReference type="ARBA" id="ARBA00012797"/>
    </source>
</evidence>
<evidence type="ECO:0000256" key="3">
    <source>
        <dbReference type="ARBA" id="ARBA00022679"/>
    </source>
</evidence>
<evidence type="ECO:0000259" key="11">
    <source>
        <dbReference type="PROSITE" id="PS51675"/>
    </source>
</evidence>
<keyword evidence="3" id="KW-0808">Transferase</keyword>
<name>A0ABD1IY82_9TELE</name>
<dbReference type="AlphaFoldDB" id="A0ABD1IY82"/>